<evidence type="ECO:0000256" key="2">
    <source>
        <dbReference type="ARBA" id="ARBA00004651"/>
    </source>
</evidence>
<keyword evidence="14" id="KW-1185">Reference proteome</keyword>
<keyword evidence="9" id="KW-0067">ATP-binding</keyword>
<sequence>MQIWGLGVLNVAFALSASIFLARLAPRESLSAAEHHMTYVAERLAEDAVDDSSLRNAVARYLRLPKAYAVVTKPDGTVFGSAPRPPFDPRSSVVVSSGPLKGTRIEVGMIPGGPGPLFLWMVIVIAILVVTSFVAARYLTHPLTRLADAARRFGDGNLAVRVGIRRRDEVGAVARSFDEMAERIERLVRAQRELLANVSHELRTPLARIQVSLDLAEDDPELARESLHDISEELHELQTLISDVLMLARLEGGSAAASGLPPLKLEPTSLDKLCEKAAGKFRVRFPKRELATRVGTLPVCEVDPVLLRRAIDNLLENAAKYSPRDTAIELDASADSAGVQIVVRDRGEGITAEDLPFVFDPFFRADRVRTKKGPGGVGLGLSLVRRIVEAHGGTIALAPAEDRGTRATIRLPVRNAE</sequence>
<gene>
    <name evidence="13" type="ORF">D187_008915</name>
</gene>
<keyword evidence="4" id="KW-1003">Cell membrane</keyword>
<dbReference type="FunFam" id="3.30.565.10:FF:000006">
    <property type="entry name" value="Sensor histidine kinase WalK"/>
    <property type="match status" value="1"/>
</dbReference>
<dbReference type="InterPro" id="IPR003660">
    <property type="entry name" value="HAMP_dom"/>
</dbReference>
<dbReference type="CDD" id="cd00075">
    <property type="entry name" value="HATPase"/>
    <property type="match status" value="1"/>
</dbReference>
<dbReference type="SUPFAM" id="SSF158472">
    <property type="entry name" value="HAMP domain-like"/>
    <property type="match status" value="1"/>
</dbReference>
<dbReference type="Pfam" id="PF00512">
    <property type="entry name" value="HisKA"/>
    <property type="match status" value="1"/>
</dbReference>
<dbReference type="InterPro" id="IPR005467">
    <property type="entry name" value="His_kinase_dom"/>
</dbReference>
<proteinExistence type="predicted"/>
<dbReference type="PROSITE" id="PS50885">
    <property type="entry name" value="HAMP"/>
    <property type="match status" value="1"/>
</dbReference>
<keyword evidence="7" id="KW-0547">Nucleotide-binding</keyword>
<evidence type="ECO:0000259" key="11">
    <source>
        <dbReference type="PROSITE" id="PS50109"/>
    </source>
</evidence>
<protein>
    <recommendedName>
        <fullName evidence="3">histidine kinase</fullName>
        <ecNumber evidence="3">2.7.13.3</ecNumber>
    </recommendedName>
</protein>
<dbReference type="SMART" id="SM00388">
    <property type="entry name" value="HisKA"/>
    <property type="match status" value="1"/>
</dbReference>
<name>S9PJW2_CYSF2</name>
<keyword evidence="5" id="KW-0597">Phosphoprotein</keyword>
<dbReference type="PANTHER" id="PTHR44936:SF10">
    <property type="entry name" value="SENSOR PROTEIN RSTB"/>
    <property type="match status" value="1"/>
</dbReference>
<dbReference type="InterPro" id="IPR036097">
    <property type="entry name" value="HisK_dim/P_sf"/>
</dbReference>
<dbReference type="Proteomes" id="UP000011682">
    <property type="component" value="Unassembled WGS sequence"/>
</dbReference>
<dbReference type="Gene3D" id="1.10.287.130">
    <property type="match status" value="1"/>
</dbReference>
<dbReference type="InterPro" id="IPR050980">
    <property type="entry name" value="2C_sensor_his_kinase"/>
</dbReference>
<dbReference type="Pfam" id="PF00672">
    <property type="entry name" value="HAMP"/>
    <property type="match status" value="1"/>
</dbReference>
<dbReference type="CDD" id="cd00082">
    <property type="entry name" value="HisKA"/>
    <property type="match status" value="1"/>
</dbReference>
<dbReference type="SMART" id="SM00387">
    <property type="entry name" value="HATPase_c"/>
    <property type="match status" value="1"/>
</dbReference>
<evidence type="ECO:0000256" key="10">
    <source>
        <dbReference type="SAM" id="Phobius"/>
    </source>
</evidence>
<comment type="caution">
    <text evidence="13">The sequence shown here is derived from an EMBL/GenBank/DDBJ whole genome shotgun (WGS) entry which is preliminary data.</text>
</comment>
<dbReference type="eggNOG" id="COG2205">
    <property type="taxonomic scope" value="Bacteria"/>
</dbReference>
<keyword evidence="8" id="KW-0418">Kinase</keyword>
<dbReference type="CDD" id="cd06225">
    <property type="entry name" value="HAMP"/>
    <property type="match status" value="1"/>
</dbReference>
<feature type="domain" description="Histidine kinase" evidence="11">
    <location>
        <begin position="197"/>
        <end position="415"/>
    </location>
</feature>
<evidence type="ECO:0000256" key="6">
    <source>
        <dbReference type="ARBA" id="ARBA00022679"/>
    </source>
</evidence>
<feature type="transmembrane region" description="Helical" evidence="10">
    <location>
        <begin position="6"/>
        <end position="25"/>
    </location>
</feature>
<dbReference type="PRINTS" id="PR00344">
    <property type="entry name" value="BCTRLSENSOR"/>
</dbReference>
<evidence type="ECO:0000313" key="14">
    <source>
        <dbReference type="Proteomes" id="UP000011682"/>
    </source>
</evidence>
<dbReference type="SUPFAM" id="SSF47384">
    <property type="entry name" value="Homodimeric domain of signal transducing histidine kinase"/>
    <property type="match status" value="1"/>
</dbReference>
<dbReference type="AlphaFoldDB" id="S9PJW2"/>
<dbReference type="GO" id="GO:0000155">
    <property type="term" value="F:phosphorelay sensor kinase activity"/>
    <property type="evidence" value="ECO:0007669"/>
    <property type="project" value="InterPro"/>
</dbReference>
<dbReference type="Gene3D" id="3.30.565.10">
    <property type="entry name" value="Histidine kinase-like ATPase, C-terminal domain"/>
    <property type="match status" value="1"/>
</dbReference>
<organism evidence="13 14">
    <name type="scientific">Cystobacter fuscus (strain ATCC 25194 / DSM 2262 / NBRC 100088 / M29)</name>
    <dbReference type="NCBI Taxonomy" id="1242864"/>
    <lineage>
        <taxon>Bacteria</taxon>
        <taxon>Pseudomonadati</taxon>
        <taxon>Myxococcota</taxon>
        <taxon>Myxococcia</taxon>
        <taxon>Myxococcales</taxon>
        <taxon>Cystobacterineae</taxon>
        <taxon>Archangiaceae</taxon>
        <taxon>Cystobacter</taxon>
    </lineage>
</organism>
<keyword evidence="10" id="KW-0472">Membrane</keyword>
<dbReference type="PANTHER" id="PTHR44936">
    <property type="entry name" value="SENSOR PROTEIN CREC"/>
    <property type="match status" value="1"/>
</dbReference>
<evidence type="ECO:0000256" key="7">
    <source>
        <dbReference type="ARBA" id="ARBA00022741"/>
    </source>
</evidence>
<comment type="subcellular location">
    <subcellularLocation>
        <location evidence="2">Cell membrane</location>
        <topology evidence="2">Multi-pass membrane protein</topology>
    </subcellularLocation>
</comment>
<dbReference type="GO" id="GO:0005524">
    <property type="term" value="F:ATP binding"/>
    <property type="evidence" value="ECO:0007669"/>
    <property type="project" value="UniProtKB-KW"/>
</dbReference>
<evidence type="ECO:0000256" key="8">
    <source>
        <dbReference type="ARBA" id="ARBA00022777"/>
    </source>
</evidence>
<evidence type="ECO:0000259" key="12">
    <source>
        <dbReference type="PROSITE" id="PS50885"/>
    </source>
</evidence>
<dbReference type="EMBL" id="ANAH02000007">
    <property type="protein sequence ID" value="EPX62727.1"/>
    <property type="molecule type" value="Genomic_DNA"/>
</dbReference>
<dbReference type="InterPro" id="IPR003661">
    <property type="entry name" value="HisK_dim/P_dom"/>
</dbReference>
<reference evidence="13" key="1">
    <citation type="submission" date="2013-05" db="EMBL/GenBank/DDBJ databases">
        <title>Genome assembly of Cystobacter fuscus DSM 2262.</title>
        <authorList>
            <person name="Sharma G."/>
            <person name="Khatri I."/>
            <person name="Kaur C."/>
            <person name="Mayilraj S."/>
            <person name="Subramanian S."/>
        </authorList>
    </citation>
    <scope>NUCLEOTIDE SEQUENCE [LARGE SCALE GENOMIC DNA]</scope>
    <source>
        <strain evidence="13">DSM 2262</strain>
    </source>
</reference>
<evidence type="ECO:0000256" key="4">
    <source>
        <dbReference type="ARBA" id="ARBA00022475"/>
    </source>
</evidence>
<feature type="transmembrane region" description="Helical" evidence="10">
    <location>
        <begin position="117"/>
        <end position="139"/>
    </location>
</feature>
<dbReference type="InterPro" id="IPR004358">
    <property type="entry name" value="Sig_transdc_His_kin-like_C"/>
</dbReference>
<dbReference type="Pfam" id="PF02518">
    <property type="entry name" value="HATPase_c"/>
    <property type="match status" value="1"/>
</dbReference>
<accession>S9PJW2</accession>
<dbReference type="SUPFAM" id="SSF55874">
    <property type="entry name" value="ATPase domain of HSP90 chaperone/DNA topoisomerase II/histidine kinase"/>
    <property type="match status" value="1"/>
</dbReference>
<keyword evidence="10" id="KW-1133">Transmembrane helix</keyword>
<dbReference type="Gene3D" id="6.10.340.10">
    <property type="match status" value="1"/>
</dbReference>
<keyword evidence="6" id="KW-0808">Transferase</keyword>
<evidence type="ECO:0000256" key="1">
    <source>
        <dbReference type="ARBA" id="ARBA00000085"/>
    </source>
</evidence>
<evidence type="ECO:0000313" key="13">
    <source>
        <dbReference type="EMBL" id="EPX62727.1"/>
    </source>
</evidence>
<dbReference type="InterPro" id="IPR003594">
    <property type="entry name" value="HATPase_dom"/>
</dbReference>
<dbReference type="EC" id="2.7.13.3" evidence="3"/>
<evidence type="ECO:0000256" key="9">
    <source>
        <dbReference type="ARBA" id="ARBA00022840"/>
    </source>
</evidence>
<keyword evidence="10" id="KW-0812">Transmembrane</keyword>
<dbReference type="SMART" id="SM00304">
    <property type="entry name" value="HAMP"/>
    <property type="match status" value="1"/>
</dbReference>
<evidence type="ECO:0000256" key="5">
    <source>
        <dbReference type="ARBA" id="ARBA00022553"/>
    </source>
</evidence>
<feature type="domain" description="HAMP" evidence="12">
    <location>
        <begin position="137"/>
        <end position="189"/>
    </location>
</feature>
<dbReference type="PROSITE" id="PS50109">
    <property type="entry name" value="HIS_KIN"/>
    <property type="match status" value="1"/>
</dbReference>
<dbReference type="InterPro" id="IPR036890">
    <property type="entry name" value="HATPase_C_sf"/>
</dbReference>
<dbReference type="GO" id="GO:0005886">
    <property type="term" value="C:plasma membrane"/>
    <property type="evidence" value="ECO:0007669"/>
    <property type="project" value="UniProtKB-SubCell"/>
</dbReference>
<comment type="catalytic activity">
    <reaction evidence="1">
        <text>ATP + protein L-histidine = ADP + protein N-phospho-L-histidine.</text>
        <dbReference type="EC" id="2.7.13.3"/>
    </reaction>
</comment>
<evidence type="ECO:0000256" key="3">
    <source>
        <dbReference type="ARBA" id="ARBA00012438"/>
    </source>
</evidence>